<dbReference type="Proteomes" id="UP000663877">
    <property type="component" value="Unassembled WGS sequence"/>
</dbReference>
<dbReference type="InterPro" id="IPR036380">
    <property type="entry name" value="Isochorismatase-like_sf"/>
</dbReference>
<dbReference type="Proteomes" id="UP000663832">
    <property type="component" value="Unassembled WGS sequence"/>
</dbReference>
<dbReference type="EMBL" id="CAJNOM010000523">
    <property type="protein sequence ID" value="CAF1484091.1"/>
    <property type="molecule type" value="Genomic_DNA"/>
</dbReference>
<sequence length="130" mass="15088">MDKHMSEVDNESIIIRNASNFWRYHNKYGFDLTRQNDHQTCFSIRLETTTMPIDIDPTRSALVITDMQNFFIYPALRSHDTGLTASKQLLQFAIPAARKADSQTYILGQLGFYRRRHRTSRISIKTSVCA</sequence>
<protein>
    <submittedName>
        <fullName evidence="2">Uncharacterized protein</fullName>
    </submittedName>
</protein>
<evidence type="ECO:0000313" key="2">
    <source>
        <dbReference type="EMBL" id="CAF1484091.1"/>
    </source>
</evidence>
<keyword evidence="3" id="KW-1185">Reference proteome</keyword>
<dbReference type="EMBL" id="CAJNOI010000007">
    <property type="protein sequence ID" value="CAF0758807.1"/>
    <property type="molecule type" value="Genomic_DNA"/>
</dbReference>
<comment type="caution">
    <text evidence="2">The sequence shown here is derived from an EMBL/GenBank/DDBJ whole genome shotgun (WGS) entry which is preliminary data.</text>
</comment>
<organism evidence="2 3">
    <name type="scientific">Adineta steineri</name>
    <dbReference type="NCBI Taxonomy" id="433720"/>
    <lineage>
        <taxon>Eukaryota</taxon>
        <taxon>Metazoa</taxon>
        <taxon>Spiralia</taxon>
        <taxon>Gnathifera</taxon>
        <taxon>Rotifera</taxon>
        <taxon>Eurotatoria</taxon>
        <taxon>Bdelloidea</taxon>
        <taxon>Adinetida</taxon>
        <taxon>Adinetidae</taxon>
        <taxon>Adineta</taxon>
    </lineage>
</organism>
<dbReference type="SUPFAM" id="SSF52499">
    <property type="entry name" value="Isochorismatase-like hydrolases"/>
    <property type="match status" value="1"/>
</dbReference>
<proteinExistence type="predicted"/>
<dbReference type="OrthoDB" id="167809at2759"/>
<evidence type="ECO:0000313" key="1">
    <source>
        <dbReference type="EMBL" id="CAF0758807.1"/>
    </source>
</evidence>
<reference evidence="2" key="1">
    <citation type="submission" date="2021-02" db="EMBL/GenBank/DDBJ databases">
        <authorList>
            <person name="Nowell W R."/>
        </authorList>
    </citation>
    <scope>NUCLEOTIDE SEQUENCE</scope>
</reference>
<accession>A0A815S180</accession>
<dbReference type="AlphaFoldDB" id="A0A815S180"/>
<evidence type="ECO:0000313" key="3">
    <source>
        <dbReference type="Proteomes" id="UP000663832"/>
    </source>
</evidence>
<gene>
    <name evidence="1" type="ORF">BJG266_LOCUS2881</name>
    <name evidence="2" type="ORF">QVE165_LOCUS42430</name>
</gene>
<dbReference type="Gene3D" id="3.40.50.850">
    <property type="entry name" value="Isochorismatase-like"/>
    <property type="match status" value="1"/>
</dbReference>
<name>A0A815S180_9BILA</name>